<keyword evidence="10" id="KW-0866">Nonsense-mediated mRNA decay</keyword>
<dbReference type="GO" id="GO:0006397">
    <property type="term" value="P:mRNA processing"/>
    <property type="evidence" value="ECO:0007669"/>
    <property type="project" value="UniProtKB-KW"/>
</dbReference>
<keyword evidence="6" id="KW-0507">mRNA processing</keyword>
<comment type="caution">
    <text evidence="15">The sequence shown here is derived from an EMBL/GenBank/DDBJ whole genome shotgun (WGS) entry which is preliminary data.</text>
</comment>
<keyword evidence="7" id="KW-0509">mRNA transport</keyword>
<evidence type="ECO:0000256" key="12">
    <source>
        <dbReference type="ARBA" id="ARBA00023242"/>
    </source>
</evidence>
<feature type="compositionally biased region" description="Low complexity" evidence="13">
    <location>
        <begin position="314"/>
        <end position="324"/>
    </location>
</feature>
<feature type="region of interest" description="Disordered" evidence="13">
    <location>
        <begin position="634"/>
        <end position="680"/>
    </location>
</feature>
<evidence type="ECO:0000259" key="14">
    <source>
        <dbReference type="SMART" id="SM01044"/>
    </source>
</evidence>
<feature type="compositionally biased region" description="Basic and acidic residues" evidence="13">
    <location>
        <begin position="200"/>
        <end position="214"/>
    </location>
</feature>
<dbReference type="EMBL" id="JANQDX010000016">
    <property type="protein sequence ID" value="KAL0910142.1"/>
    <property type="molecule type" value="Genomic_DNA"/>
</dbReference>
<evidence type="ECO:0000256" key="7">
    <source>
        <dbReference type="ARBA" id="ARBA00022816"/>
    </source>
</evidence>
<dbReference type="AlphaFoldDB" id="A0ABD0UBK0"/>
<evidence type="ECO:0000256" key="4">
    <source>
        <dbReference type="ARBA" id="ARBA00022448"/>
    </source>
</evidence>
<evidence type="ECO:0000256" key="1">
    <source>
        <dbReference type="ARBA" id="ARBA00004123"/>
    </source>
</evidence>
<accession>A0ABD0UBK0</accession>
<evidence type="ECO:0000256" key="5">
    <source>
        <dbReference type="ARBA" id="ARBA00022490"/>
    </source>
</evidence>
<dbReference type="Pfam" id="PF09405">
    <property type="entry name" value="Btz"/>
    <property type="match status" value="1"/>
</dbReference>
<sequence length="680" mass="74009">MADCEDVEYDSDPEDALRPSMMRRREASDDEDAEGSCGEGGSKPVRKERLGIRSDDELEGEGGAPGYDEEEYEEQEEEEMLGEEVEEEGMEGEDEVEVLERAALERGRSRDAGEFEGSAVLPEESGLRSGGEMGGFKEKNPGEEEEKKESEPYAVPTAGAFYMHDDRFEENGRGRHRRMPGGRRLWESKDDQAWVHDRFEELNLQDRRHEERRMPRGRFRVRSSGRGRGAGRYGRGNRMRAYYDEKSNQNRASKSVRGRGPIRYEPLSNSSEVSPNQPKQHRKTQEPTSNNTAAKKFSQSSDAPPESIAPRKQAFASSLSSASPPFYPSGSSNQDMAAIQKHDVQTGSNNKPLSSTAQMENFISITQPTSLFRGKTIIDSVCFDRLHVDDSVPQASGKALVHTQVQASRSSLTLSNANKSPPYKVQGKNSTTISIPNYPTSFNQVARIPSQNQPTVIHQKPVQSQGQPSLRISTQHLVIGNQVPSSPQASVGISSDVEEAESLADMSKSNSTLVGKGKIVNQGAERGSFLYGGAQVIGPTGAVGLPHGDPNFAGTPALLPVMQFGGQHPGGIRVPAVGMALPGYVAQPGFGNSEMTWVPVLAGAAGALGASYCSPYIALDGTYYARPSGQASTSISSIKETGGAKPANALKPPQKNEFVNDEFGQRQNKPRRYSEMNFGQ</sequence>
<dbReference type="GO" id="GO:0005737">
    <property type="term" value="C:cytoplasm"/>
    <property type="evidence" value="ECO:0007669"/>
    <property type="project" value="UniProtKB-SubCell"/>
</dbReference>
<name>A0ABD0UBK0_DENTH</name>
<keyword evidence="12" id="KW-0539">Nucleus</keyword>
<keyword evidence="4" id="KW-0813">Transport</keyword>
<dbReference type="PANTHER" id="PTHR46837">
    <property type="entry name" value="PROTEIN MLN51 HOMOLOG"/>
    <property type="match status" value="1"/>
</dbReference>
<feature type="compositionally biased region" description="Polar residues" evidence="13">
    <location>
        <begin position="286"/>
        <end position="302"/>
    </location>
</feature>
<feature type="compositionally biased region" description="Acidic residues" evidence="13">
    <location>
        <begin position="67"/>
        <end position="94"/>
    </location>
</feature>
<dbReference type="GO" id="GO:0003723">
    <property type="term" value="F:RNA binding"/>
    <property type="evidence" value="ECO:0007669"/>
    <property type="project" value="UniProtKB-KW"/>
</dbReference>
<keyword evidence="16" id="KW-1185">Reference proteome</keyword>
<evidence type="ECO:0000313" key="16">
    <source>
        <dbReference type="Proteomes" id="UP001552299"/>
    </source>
</evidence>
<dbReference type="GO" id="GO:0051028">
    <property type="term" value="P:mRNA transport"/>
    <property type="evidence" value="ECO:0007669"/>
    <property type="project" value="UniProtKB-KW"/>
</dbReference>
<keyword evidence="5" id="KW-0963">Cytoplasm</keyword>
<dbReference type="InterPro" id="IPR044796">
    <property type="entry name" value="MLN51_plant"/>
</dbReference>
<dbReference type="GO" id="GO:0008380">
    <property type="term" value="P:RNA splicing"/>
    <property type="evidence" value="ECO:0007669"/>
    <property type="project" value="UniProtKB-KW"/>
</dbReference>
<evidence type="ECO:0000256" key="8">
    <source>
        <dbReference type="ARBA" id="ARBA00022845"/>
    </source>
</evidence>
<dbReference type="GO" id="GO:0005634">
    <property type="term" value="C:nucleus"/>
    <property type="evidence" value="ECO:0007669"/>
    <property type="project" value="UniProtKB-SubCell"/>
</dbReference>
<dbReference type="InterPro" id="IPR018545">
    <property type="entry name" value="Btz_dom"/>
</dbReference>
<evidence type="ECO:0000313" key="15">
    <source>
        <dbReference type="EMBL" id="KAL0910142.1"/>
    </source>
</evidence>
<dbReference type="GO" id="GO:0006417">
    <property type="term" value="P:regulation of translation"/>
    <property type="evidence" value="ECO:0007669"/>
    <property type="project" value="UniProtKB-KW"/>
</dbReference>
<evidence type="ECO:0000256" key="2">
    <source>
        <dbReference type="ARBA" id="ARBA00004496"/>
    </source>
</evidence>
<dbReference type="GO" id="GO:0000184">
    <property type="term" value="P:nuclear-transcribed mRNA catabolic process, nonsense-mediated decay"/>
    <property type="evidence" value="ECO:0007669"/>
    <property type="project" value="UniProtKB-KW"/>
</dbReference>
<reference evidence="15 16" key="1">
    <citation type="journal article" date="2024" name="Plant Biotechnol. J.">
        <title>Dendrobium thyrsiflorum genome and its molecular insights into genes involved in important horticultural traits.</title>
        <authorList>
            <person name="Chen B."/>
            <person name="Wang J.Y."/>
            <person name="Zheng P.J."/>
            <person name="Li K.L."/>
            <person name="Liang Y.M."/>
            <person name="Chen X.F."/>
            <person name="Zhang C."/>
            <person name="Zhao X."/>
            <person name="He X."/>
            <person name="Zhang G.Q."/>
            <person name="Liu Z.J."/>
            <person name="Xu Q."/>
        </authorList>
    </citation>
    <scope>NUCLEOTIDE SEQUENCE [LARGE SCALE GENOMIC DNA]</scope>
    <source>
        <strain evidence="15">GZMU011</strain>
    </source>
</reference>
<dbReference type="SMART" id="SM01044">
    <property type="entry name" value="Btz"/>
    <property type="match status" value="1"/>
</dbReference>
<comment type="subcellular location">
    <subcellularLocation>
        <location evidence="2">Cytoplasm</location>
    </subcellularLocation>
    <subcellularLocation>
        <location evidence="1">Nucleus</location>
    </subcellularLocation>
</comment>
<evidence type="ECO:0000256" key="11">
    <source>
        <dbReference type="ARBA" id="ARBA00023187"/>
    </source>
</evidence>
<feature type="compositionally biased region" description="Basic and acidic residues" evidence="13">
    <location>
        <begin position="45"/>
        <end position="55"/>
    </location>
</feature>
<keyword evidence="11" id="KW-0508">mRNA splicing</keyword>
<feature type="compositionally biased region" description="Acidic residues" evidence="13">
    <location>
        <begin position="1"/>
        <end position="14"/>
    </location>
</feature>
<dbReference type="Proteomes" id="UP001552299">
    <property type="component" value="Unassembled WGS sequence"/>
</dbReference>
<feature type="compositionally biased region" description="Polar residues" evidence="13">
    <location>
        <begin position="267"/>
        <end position="278"/>
    </location>
</feature>
<protein>
    <recommendedName>
        <fullName evidence="14">Btz domain-containing protein</fullName>
    </recommendedName>
</protein>
<proteinExistence type="inferred from homology"/>
<dbReference type="PANTHER" id="PTHR46837:SF5">
    <property type="entry name" value="PROTEIN MLN51 HOMOLOG"/>
    <property type="match status" value="1"/>
</dbReference>
<organism evidence="15 16">
    <name type="scientific">Dendrobium thyrsiflorum</name>
    <name type="common">Pinecone-like raceme dendrobium</name>
    <name type="synonym">Orchid</name>
    <dbReference type="NCBI Taxonomy" id="117978"/>
    <lineage>
        <taxon>Eukaryota</taxon>
        <taxon>Viridiplantae</taxon>
        <taxon>Streptophyta</taxon>
        <taxon>Embryophyta</taxon>
        <taxon>Tracheophyta</taxon>
        <taxon>Spermatophyta</taxon>
        <taxon>Magnoliopsida</taxon>
        <taxon>Liliopsida</taxon>
        <taxon>Asparagales</taxon>
        <taxon>Orchidaceae</taxon>
        <taxon>Epidendroideae</taxon>
        <taxon>Malaxideae</taxon>
        <taxon>Dendrobiinae</taxon>
        <taxon>Dendrobium</taxon>
    </lineage>
</organism>
<comment type="similarity">
    <text evidence="3">Belongs to the CASC3 family.</text>
</comment>
<evidence type="ECO:0000256" key="10">
    <source>
        <dbReference type="ARBA" id="ARBA00023161"/>
    </source>
</evidence>
<evidence type="ECO:0000256" key="3">
    <source>
        <dbReference type="ARBA" id="ARBA00009548"/>
    </source>
</evidence>
<keyword evidence="9" id="KW-0694">RNA-binding</keyword>
<keyword evidence="8" id="KW-0810">Translation regulation</keyword>
<feature type="region of interest" description="Disordered" evidence="13">
    <location>
        <begin position="109"/>
        <end position="162"/>
    </location>
</feature>
<feature type="region of interest" description="Disordered" evidence="13">
    <location>
        <begin position="1"/>
        <end position="94"/>
    </location>
</feature>
<evidence type="ECO:0000256" key="13">
    <source>
        <dbReference type="SAM" id="MobiDB-lite"/>
    </source>
</evidence>
<feature type="compositionally biased region" description="Basic and acidic residues" evidence="13">
    <location>
        <begin position="135"/>
        <end position="151"/>
    </location>
</feature>
<evidence type="ECO:0000256" key="6">
    <source>
        <dbReference type="ARBA" id="ARBA00022664"/>
    </source>
</evidence>
<evidence type="ECO:0000256" key="9">
    <source>
        <dbReference type="ARBA" id="ARBA00022884"/>
    </source>
</evidence>
<feature type="domain" description="Btz" evidence="14">
    <location>
        <begin position="120"/>
        <end position="225"/>
    </location>
</feature>
<feature type="region of interest" description="Disordered" evidence="13">
    <location>
        <begin position="200"/>
        <end position="334"/>
    </location>
</feature>
<feature type="compositionally biased region" description="Basic residues" evidence="13">
    <location>
        <begin position="215"/>
        <end position="225"/>
    </location>
</feature>
<gene>
    <name evidence="15" type="ORF">M5K25_021085</name>
</gene>